<organism evidence="2 3">
    <name type="scientific">Gigaspora margarita</name>
    <dbReference type="NCBI Taxonomy" id="4874"/>
    <lineage>
        <taxon>Eukaryota</taxon>
        <taxon>Fungi</taxon>
        <taxon>Fungi incertae sedis</taxon>
        <taxon>Mucoromycota</taxon>
        <taxon>Glomeromycotina</taxon>
        <taxon>Glomeromycetes</taxon>
        <taxon>Diversisporales</taxon>
        <taxon>Gigasporaceae</taxon>
        <taxon>Gigaspora</taxon>
    </lineage>
</organism>
<comment type="caution">
    <text evidence="2">The sequence shown here is derived from an EMBL/GenBank/DDBJ whole genome shotgun (WGS) entry which is preliminary data.</text>
</comment>
<evidence type="ECO:0000256" key="1">
    <source>
        <dbReference type="SAM" id="MobiDB-lite"/>
    </source>
</evidence>
<evidence type="ECO:0000313" key="2">
    <source>
        <dbReference type="EMBL" id="CAG8843802.1"/>
    </source>
</evidence>
<protein>
    <submittedName>
        <fullName evidence="2">41078_t:CDS:1</fullName>
    </submittedName>
</protein>
<dbReference type="Proteomes" id="UP000789901">
    <property type="component" value="Unassembled WGS sequence"/>
</dbReference>
<dbReference type="EMBL" id="CAJVQB010073627">
    <property type="protein sequence ID" value="CAG8843802.1"/>
    <property type="molecule type" value="Genomic_DNA"/>
</dbReference>
<feature type="non-terminal residue" evidence="2">
    <location>
        <position position="60"/>
    </location>
</feature>
<gene>
    <name evidence="2" type="ORF">GMARGA_LOCUS36735</name>
</gene>
<evidence type="ECO:0000313" key="3">
    <source>
        <dbReference type="Proteomes" id="UP000789901"/>
    </source>
</evidence>
<sequence length="60" mass="6686">VIQETSNSINTEQRAKTSNSINNKQRAETSNSINAKQRAEIIQNKAVIYMNPLLAANINE</sequence>
<accession>A0ABN7X0E9</accession>
<reference evidence="2 3" key="1">
    <citation type="submission" date="2021-06" db="EMBL/GenBank/DDBJ databases">
        <authorList>
            <person name="Kallberg Y."/>
            <person name="Tangrot J."/>
            <person name="Rosling A."/>
        </authorList>
    </citation>
    <scope>NUCLEOTIDE SEQUENCE [LARGE SCALE GENOMIC DNA]</scope>
    <source>
        <strain evidence="2 3">120-4 pot B 10/14</strain>
    </source>
</reference>
<keyword evidence="3" id="KW-1185">Reference proteome</keyword>
<feature type="non-terminal residue" evidence="2">
    <location>
        <position position="1"/>
    </location>
</feature>
<name>A0ABN7X0E9_GIGMA</name>
<feature type="region of interest" description="Disordered" evidence="1">
    <location>
        <begin position="1"/>
        <end position="33"/>
    </location>
</feature>
<proteinExistence type="predicted"/>